<dbReference type="Proteomes" id="UP000008718">
    <property type="component" value="Chromosome"/>
</dbReference>
<accession>E4T4Y4</accession>
<protein>
    <submittedName>
        <fullName evidence="1">Uncharacterized protein</fullName>
    </submittedName>
</protein>
<dbReference type="STRING" id="694427.Palpr_1637"/>
<dbReference type="EMBL" id="CP002345">
    <property type="protein sequence ID" value="ADQ79778.1"/>
    <property type="molecule type" value="Genomic_DNA"/>
</dbReference>
<organism evidence="1 2">
    <name type="scientific">Paludibacter propionicigenes (strain DSM 17365 / JCM 13257 / WB4)</name>
    <dbReference type="NCBI Taxonomy" id="694427"/>
    <lineage>
        <taxon>Bacteria</taxon>
        <taxon>Pseudomonadati</taxon>
        <taxon>Bacteroidota</taxon>
        <taxon>Bacteroidia</taxon>
        <taxon>Bacteroidales</taxon>
        <taxon>Paludibacteraceae</taxon>
        <taxon>Paludibacter</taxon>
    </lineage>
</organism>
<sequence length="61" mass="6826">MVLLLGSLHFGTREKNYPKLNKTEISSFGLKLHEKITHLIPSAQKAVALIARLSCVILRLN</sequence>
<gene>
    <name evidence="1" type="ordered locus">Palpr_1637</name>
</gene>
<name>E4T4Y4_PALPW</name>
<evidence type="ECO:0000313" key="1">
    <source>
        <dbReference type="EMBL" id="ADQ79778.1"/>
    </source>
</evidence>
<dbReference type="AlphaFoldDB" id="E4T4Y4"/>
<reference key="1">
    <citation type="submission" date="2010-11" db="EMBL/GenBank/DDBJ databases">
        <title>The complete genome of Paludibacter propionicigenes DSM 17365.</title>
        <authorList>
            <consortium name="US DOE Joint Genome Institute (JGI-PGF)"/>
            <person name="Lucas S."/>
            <person name="Copeland A."/>
            <person name="Lapidus A."/>
            <person name="Bruce D."/>
            <person name="Goodwin L."/>
            <person name="Pitluck S."/>
            <person name="Kyrpides N."/>
            <person name="Mavromatis K."/>
            <person name="Ivanova N."/>
            <person name="Munk A.C."/>
            <person name="Brettin T."/>
            <person name="Detter J.C."/>
            <person name="Han C."/>
            <person name="Tapia R."/>
            <person name="Land M."/>
            <person name="Hauser L."/>
            <person name="Markowitz V."/>
            <person name="Cheng J.-F."/>
            <person name="Hugenholtz P."/>
            <person name="Woyke T."/>
            <person name="Wu D."/>
            <person name="Gronow S."/>
            <person name="Wellnitz S."/>
            <person name="Brambilla E."/>
            <person name="Klenk H.-P."/>
            <person name="Eisen J.A."/>
        </authorList>
    </citation>
    <scope>NUCLEOTIDE SEQUENCE</scope>
    <source>
        <strain>WB4</strain>
    </source>
</reference>
<keyword evidence="2" id="KW-1185">Reference proteome</keyword>
<evidence type="ECO:0000313" key="2">
    <source>
        <dbReference type="Proteomes" id="UP000008718"/>
    </source>
</evidence>
<dbReference type="KEGG" id="ppn:Palpr_1637"/>
<proteinExistence type="predicted"/>
<reference evidence="1 2" key="2">
    <citation type="journal article" date="2011" name="Stand. Genomic Sci.">
        <title>Complete genome sequence of Paludibacter propionicigenes type strain (WB4).</title>
        <authorList>
            <person name="Gronow S."/>
            <person name="Munk C."/>
            <person name="Lapidus A."/>
            <person name="Nolan M."/>
            <person name="Lucas S."/>
            <person name="Hammon N."/>
            <person name="Deshpande S."/>
            <person name="Cheng J.F."/>
            <person name="Tapia R."/>
            <person name="Han C."/>
            <person name="Goodwin L."/>
            <person name="Pitluck S."/>
            <person name="Liolios K."/>
            <person name="Ivanova N."/>
            <person name="Mavromatis K."/>
            <person name="Mikhailova N."/>
            <person name="Pati A."/>
            <person name="Chen A."/>
            <person name="Palaniappan K."/>
            <person name="Land M."/>
            <person name="Hauser L."/>
            <person name="Chang Y.J."/>
            <person name="Jeffries C.D."/>
            <person name="Brambilla E."/>
            <person name="Rohde M."/>
            <person name="Goker M."/>
            <person name="Detter J.C."/>
            <person name="Woyke T."/>
            <person name="Bristow J."/>
            <person name="Eisen J.A."/>
            <person name="Markowitz V."/>
            <person name="Hugenholtz P."/>
            <person name="Kyrpides N.C."/>
            <person name="Klenk H.P."/>
        </authorList>
    </citation>
    <scope>NUCLEOTIDE SEQUENCE [LARGE SCALE GENOMIC DNA]</scope>
    <source>
        <strain evidence="2">DSM 17365 / JCM 13257 / WB4</strain>
    </source>
</reference>
<dbReference type="HOGENOM" id="CLU_2918404_0_0_10"/>